<evidence type="ECO:0000313" key="2">
    <source>
        <dbReference type="Proteomes" id="UP000027987"/>
    </source>
</evidence>
<dbReference type="KEGG" id="dja:HY57_16270"/>
<dbReference type="PATRIC" id="fig|1217721.7.peg.3338"/>
<dbReference type="EMBL" id="CP008884">
    <property type="protein sequence ID" value="AIF48682.1"/>
    <property type="molecule type" value="Genomic_DNA"/>
</dbReference>
<name>A0A075K4Q3_9GAMM</name>
<organism evidence="1 2">
    <name type="scientific">Dyella japonica A8</name>
    <dbReference type="NCBI Taxonomy" id="1217721"/>
    <lineage>
        <taxon>Bacteria</taxon>
        <taxon>Pseudomonadati</taxon>
        <taxon>Pseudomonadota</taxon>
        <taxon>Gammaproteobacteria</taxon>
        <taxon>Lysobacterales</taxon>
        <taxon>Rhodanobacteraceae</taxon>
        <taxon>Dyella</taxon>
    </lineage>
</organism>
<dbReference type="STRING" id="1217721.HY57_16270"/>
<accession>A0A075K4Q3</accession>
<reference evidence="1 2" key="1">
    <citation type="submission" date="2014-07" db="EMBL/GenBank/DDBJ databases">
        <title>Complete Genome Sequence of Dyella japonica Strain A8 Isolated from Malaysian Tropical Soil.</title>
        <authorList>
            <person name="Hui R.K.H."/>
            <person name="Chen J.-W."/>
            <person name="Chan K.-G."/>
            <person name="Leung F.C.C."/>
        </authorList>
    </citation>
    <scope>NUCLEOTIDE SEQUENCE [LARGE SCALE GENOMIC DNA]</scope>
    <source>
        <strain evidence="1 2">A8</strain>
    </source>
</reference>
<dbReference type="AlphaFoldDB" id="A0A075K4Q3"/>
<dbReference type="Pfam" id="PF07617">
    <property type="entry name" value="DUF1579"/>
    <property type="match status" value="1"/>
</dbReference>
<evidence type="ECO:0000313" key="1">
    <source>
        <dbReference type="EMBL" id="AIF48682.1"/>
    </source>
</evidence>
<dbReference type="InterPro" id="IPR011473">
    <property type="entry name" value="DUF1579"/>
</dbReference>
<evidence type="ECO:0008006" key="3">
    <source>
        <dbReference type="Google" id="ProtNLM"/>
    </source>
</evidence>
<protein>
    <recommendedName>
        <fullName evidence="3">DUF1579 domain-containing protein</fullName>
    </recommendedName>
</protein>
<sequence>MTVSSNMLARLAGEWQGEETIATTRWGQGGPATSRVTASLQLNGRILVQDYREERDGKTSLQAHAVFVGEPEHDQYSLYWFDSYGFVPGTPAPGLWNGERLTFVRSSPRGQTRHAYVFEGDGAYTLKLESSFDGGVSWEPVMTGTYRRLA</sequence>
<gene>
    <name evidence="1" type="ORF">HY57_16270</name>
</gene>
<dbReference type="Proteomes" id="UP000027987">
    <property type="component" value="Chromosome"/>
</dbReference>
<proteinExistence type="predicted"/>
<keyword evidence="2" id="KW-1185">Reference proteome</keyword>
<dbReference type="HOGENOM" id="CLU_136737_0_0_6"/>